<evidence type="ECO:0000313" key="2">
    <source>
        <dbReference type="EMBL" id="PIP69242.1"/>
    </source>
</evidence>
<dbReference type="Proteomes" id="UP000229176">
    <property type="component" value="Unassembled WGS sequence"/>
</dbReference>
<dbReference type="InterPro" id="IPR001173">
    <property type="entry name" value="Glyco_trans_2-like"/>
</dbReference>
<evidence type="ECO:0000259" key="1">
    <source>
        <dbReference type="Pfam" id="PF00535"/>
    </source>
</evidence>
<reference evidence="2 3" key="1">
    <citation type="submission" date="2017-09" db="EMBL/GenBank/DDBJ databases">
        <title>Depth-based differentiation of microbial function through sediment-hosted aquifers and enrichment of novel symbionts in the deep terrestrial subsurface.</title>
        <authorList>
            <person name="Probst A.J."/>
            <person name="Ladd B."/>
            <person name="Jarett J.K."/>
            <person name="Geller-Mcgrath D.E."/>
            <person name="Sieber C.M."/>
            <person name="Emerson J.B."/>
            <person name="Anantharaman K."/>
            <person name="Thomas B.C."/>
            <person name="Malmstrom R."/>
            <person name="Stieglmeier M."/>
            <person name="Klingl A."/>
            <person name="Woyke T."/>
            <person name="Ryan C.M."/>
            <person name="Banfield J.F."/>
        </authorList>
    </citation>
    <scope>NUCLEOTIDE SEQUENCE [LARGE SCALE GENOMIC DNA]</scope>
    <source>
        <strain evidence="2">CG22_combo_CG10-13_8_21_14_all_32_8</strain>
    </source>
</reference>
<dbReference type="PANTHER" id="PTHR43685:SF2">
    <property type="entry name" value="GLYCOSYLTRANSFERASE 2-LIKE DOMAIN-CONTAINING PROTEIN"/>
    <property type="match status" value="1"/>
</dbReference>
<dbReference type="Gene3D" id="3.90.550.10">
    <property type="entry name" value="Spore Coat Polysaccharide Biosynthesis Protein SpsA, Chain A"/>
    <property type="match status" value="1"/>
</dbReference>
<dbReference type="PANTHER" id="PTHR43685">
    <property type="entry name" value="GLYCOSYLTRANSFERASE"/>
    <property type="match status" value="1"/>
</dbReference>
<dbReference type="SUPFAM" id="SSF53448">
    <property type="entry name" value="Nucleotide-diphospho-sugar transferases"/>
    <property type="match status" value="1"/>
</dbReference>
<name>A0A2H0CH59_9BACT</name>
<sequence length="353" mass="41380">MDRLFFPQNHIIPIQISPPQIIFLRVGRFYKYFIMKLSIIIPCYNCVGTLGEAVKSCFAQGVENFEIVMVDDGSTDDTRTVMRKLADKHPEIKLFYHDKNRGGGATRNTAVMNSRAEVIFCLDSDDILPENTLSSMLSFMNEKQCDGVTIDRSIKFSGADIRDVHHIDKSPYSDERIELASLFFKNCEFSPLYVNFLYTKNAFNKIGGYPTTHGYDTQGFAWRFLCAGLIVYVCPDTEYFHRVNYKESYFLREYNSGKMNYNWRDILLEHYYVFSEDTLNFICNFDCSDFTKNLMAELVKRDNILIVDYDDTFSRKYPPLQKKLQNVVYIKRKSIKGFYLRIKYKIRKMLCKN</sequence>
<comment type="caution">
    <text evidence="2">The sequence shown here is derived from an EMBL/GenBank/DDBJ whole genome shotgun (WGS) entry which is preliminary data.</text>
</comment>
<organism evidence="2 3">
    <name type="scientific">Candidatus Nomurabacteria bacterium CG22_combo_CG10-13_8_21_14_all_32_8</name>
    <dbReference type="NCBI Taxonomy" id="1974732"/>
    <lineage>
        <taxon>Bacteria</taxon>
        <taxon>Candidatus Nomuraibacteriota</taxon>
    </lineage>
</organism>
<evidence type="ECO:0000313" key="3">
    <source>
        <dbReference type="Proteomes" id="UP000229176"/>
    </source>
</evidence>
<dbReference type="Pfam" id="PF00535">
    <property type="entry name" value="Glycos_transf_2"/>
    <property type="match status" value="1"/>
</dbReference>
<dbReference type="InterPro" id="IPR050834">
    <property type="entry name" value="Glycosyltransf_2"/>
</dbReference>
<dbReference type="CDD" id="cd00761">
    <property type="entry name" value="Glyco_tranf_GTA_type"/>
    <property type="match status" value="1"/>
</dbReference>
<accession>A0A2H0CH59</accession>
<dbReference type="AlphaFoldDB" id="A0A2H0CH59"/>
<proteinExistence type="predicted"/>
<gene>
    <name evidence="2" type="ORF">COW91_00405</name>
</gene>
<protein>
    <recommendedName>
        <fullName evidence="1">Glycosyltransferase 2-like domain-containing protein</fullName>
    </recommendedName>
</protein>
<dbReference type="InterPro" id="IPR029044">
    <property type="entry name" value="Nucleotide-diphossugar_trans"/>
</dbReference>
<dbReference type="EMBL" id="PCTI01000006">
    <property type="protein sequence ID" value="PIP69242.1"/>
    <property type="molecule type" value="Genomic_DNA"/>
</dbReference>
<feature type="domain" description="Glycosyltransferase 2-like" evidence="1">
    <location>
        <begin position="38"/>
        <end position="166"/>
    </location>
</feature>